<evidence type="ECO:0000313" key="2">
    <source>
        <dbReference type="Proteomes" id="UP000299102"/>
    </source>
</evidence>
<accession>A0A4C1T8T2</accession>
<sequence length="152" mass="16228">MKYNKSSCCFSYCAFGHINTDYINFATFQFSHSVLIICPPLQVIEAEASISAVDGSATTVTTERAAYSACIVPSSGRTWEGLGAGEGGGLLPAAHEARSARMAEWIGRARCGRDSMQKLSFLGFRTFKGVDGTLSLSLRCCPSVSGPVSREL</sequence>
<evidence type="ECO:0000313" key="1">
    <source>
        <dbReference type="EMBL" id="GBP10832.1"/>
    </source>
</evidence>
<proteinExistence type="predicted"/>
<dbReference type="AlphaFoldDB" id="A0A4C1T8T2"/>
<protein>
    <submittedName>
        <fullName evidence="1">Uncharacterized protein</fullName>
    </submittedName>
</protein>
<comment type="caution">
    <text evidence="1">The sequence shown here is derived from an EMBL/GenBank/DDBJ whole genome shotgun (WGS) entry which is preliminary data.</text>
</comment>
<organism evidence="1 2">
    <name type="scientific">Eumeta variegata</name>
    <name type="common">Bagworm moth</name>
    <name type="synonym">Eumeta japonica</name>
    <dbReference type="NCBI Taxonomy" id="151549"/>
    <lineage>
        <taxon>Eukaryota</taxon>
        <taxon>Metazoa</taxon>
        <taxon>Ecdysozoa</taxon>
        <taxon>Arthropoda</taxon>
        <taxon>Hexapoda</taxon>
        <taxon>Insecta</taxon>
        <taxon>Pterygota</taxon>
        <taxon>Neoptera</taxon>
        <taxon>Endopterygota</taxon>
        <taxon>Lepidoptera</taxon>
        <taxon>Glossata</taxon>
        <taxon>Ditrysia</taxon>
        <taxon>Tineoidea</taxon>
        <taxon>Psychidae</taxon>
        <taxon>Oiketicinae</taxon>
        <taxon>Eumeta</taxon>
    </lineage>
</organism>
<dbReference type="Proteomes" id="UP000299102">
    <property type="component" value="Unassembled WGS sequence"/>
</dbReference>
<gene>
    <name evidence="1" type="ORF">EVAR_5424_1</name>
</gene>
<name>A0A4C1T8T2_EUMVA</name>
<keyword evidence="2" id="KW-1185">Reference proteome</keyword>
<dbReference type="EMBL" id="BGZK01000043">
    <property type="protein sequence ID" value="GBP10832.1"/>
    <property type="molecule type" value="Genomic_DNA"/>
</dbReference>
<reference evidence="1 2" key="1">
    <citation type="journal article" date="2019" name="Commun. Biol.">
        <title>The bagworm genome reveals a unique fibroin gene that provides high tensile strength.</title>
        <authorList>
            <person name="Kono N."/>
            <person name="Nakamura H."/>
            <person name="Ohtoshi R."/>
            <person name="Tomita M."/>
            <person name="Numata K."/>
            <person name="Arakawa K."/>
        </authorList>
    </citation>
    <scope>NUCLEOTIDE SEQUENCE [LARGE SCALE GENOMIC DNA]</scope>
</reference>